<keyword evidence="3" id="KW-1185">Reference proteome</keyword>
<evidence type="ECO:0000259" key="1">
    <source>
        <dbReference type="Pfam" id="PF01814"/>
    </source>
</evidence>
<comment type="caution">
    <text evidence="2">The sequence shown here is derived from an EMBL/GenBank/DDBJ whole genome shotgun (WGS) entry which is preliminary data.</text>
</comment>
<accession>A0A507DUS2</accession>
<dbReference type="STRING" id="109895.A0A507DUS2"/>
<name>A0A507DUS2_9FUNG</name>
<dbReference type="Proteomes" id="UP000318582">
    <property type="component" value="Unassembled WGS sequence"/>
</dbReference>
<dbReference type="EMBL" id="QEAQ01000131">
    <property type="protein sequence ID" value="TPX54957.1"/>
    <property type="molecule type" value="Genomic_DNA"/>
</dbReference>
<dbReference type="AlphaFoldDB" id="A0A507DUS2"/>
<gene>
    <name evidence="2" type="ORF">PhCBS80983_g05650</name>
</gene>
<dbReference type="Gene3D" id="1.20.120.520">
    <property type="entry name" value="nmb1532 protein domain like"/>
    <property type="match status" value="1"/>
</dbReference>
<evidence type="ECO:0000313" key="3">
    <source>
        <dbReference type="Proteomes" id="UP000318582"/>
    </source>
</evidence>
<dbReference type="Pfam" id="PF01814">
    <property type="entry name" value="Hemerythrin"/>
    <property type="match status" value="1"/>
</dbReference>
<dbReference type="PANTHER" id="PTHR35585">
    <property type="entry name" value="HHE DOMAIN PROTEIN (AFU_ORTHOLOGUE AFUA_4G00730)"/>
    <property type="match status" value="1"/>
</dbReference>
<protein>
    <recommendedName>
        <fullName evidence="1">Hemerythrin-like domain-containing protein</fullName>
    </recommendedName>
</protein>
<organism evidence="2 3">
    <name type="scientific">Powellomyces hirtus</name>
    <dbReference type="NCBI Taxonomy" id="109895"/>
    <lineage>
        <taxon>Eukaryota</taxon>
        <taxon>Fungi</taxon>
        <taxon>Fungi incertae sedis</taxon>
        <taxon>Chytridiomycota</taxon>
        <taxon>Chytridiomycota incertae sedis</taxon>
        <taxon>Chytridiomycetes</taxon>
        <taxon>Spizellomycetales</taxon>
        <taxon>Powellomycetaceae</taxon>
        <taxon>Powellomyces</taxon>
    </lineage>
</organism>
<dbReference type="InterPro" id="IPR012312">
    <property type="entry name" value="Hemerythrin-like"/>
</dbReference>
<evidence type="ECO:0000313" key="2">
    <source>
        <dbReference type="EMBL" id="TPX54957.1"/>
    </source>
</evidence>
<sequence>MFTKSLLRLSTRTTTSAVARPILLQLPLQQRQSLATAAMSGIIQSVLQDHKEIDAYYQKYKQNAGNYDEQKKWANQLIWEVARHSAAEELVLYPAIEDKLSDGKALADAARAQHQDVKNDLYKLDQMSLKSASDSGAFDTQLRKVMDDLTRHIREEEEVDLPKLKAAISSTESTKMAQEFERTKLLVPTRPHPSAPDKPPFETVAGLMAAPLDKLRDVFRSFPSKEEVRKAEE</sequence>
<reference evidence="2 3" key="1">
    <citation type="journal article" date="2019" name="Sci. Rep.">
        <title>Comparative genomics of chytrid fungi reveal insights into the obligate biotrophic and pathogenic lifestyle of Synchytrium endobioticum.</title>
        <authorList>
            <person name="van de Vossenberg B.T.L.H."/>
            <person name="Warris S."/>
            <person name="Nguyen H.D.T."/>
            <person name="van Gent-Pelzer M.P.E."/>
            <person name="Joly D.L."/>
            <person name="van de Geest H.C."/>
            <person name="Bonants P.J.M."/>
            <person name="Smith D.S."/>
            <person name="Levesque C.A."/>
            <person name="van der Lee T.A.J."/>
        </authorList>
    </citation>
    <scope>NUCLEOTIDE SEQUENCE [LARGE SCALE GENOMIC DNA]</scope>
    <source>
        <strain evidence="2 3">CBS 809.83</strain>
    </source>
</reference>
<proteinExistence type="predicted"/>
<feature type="domain" description="Hemerythrin-like" evidence="1">
    <location>
        <begin position="43"/>
        <end position="164"/>
    </location>
</feature>
<dbReference type="PANTHER" id="PTHR35585:SF1">
    <property type="entry name" value="HHE DOMAIN PROTEIN (AFU_ORTHOLOGUE AFUA_4G00730)"/>
    <property type="match status" value="1"/>
</dbReference>